<evidence type="ECO:0000256" key="5">
    <source>
        <dbReference type="ARBA" id="ARBA00023125"/>
    </source>
</evidence>
<keyword evidence="12" id="KW-1185">Reference proteome</keyword>
<feature type="region of interest" description="Disordered" evidence="9">
    <location>
        <begin position="1"/>
        <end position="133"/>
    </location>
</feature>
<dbReference type="PANTHER" id="PTHR40621">
    <property type="entry name" value="TRANSCRIPTION FACTOR KAPC-RELATED"/>
    <property type="match status" value="1"/>
</dbReference>
<evidence type="ECO:0000313" key="12">
    <source>
        <dbReference type="Proteomes" id="UP001239445"/>
    </source>
</evidence>
<dbReference type="Pfam" id="PF07716">
    <property type="entry name" value="bZIP_2"/>
    <property type="match status" value="1"/>
</dbReference>
<evidence type="ECO:0000256" key="1">
    <source>
        <dbReference type="ARBA" id="ARBA00004049"/>
    </source>
</evidence>
<evidence type="ECO:0000256" key="4">
    <source>
        <dbReference type="ARBA" id="ARBA00023015"/>
    </source>
</evidence>
<organism evidence="11 12">
    <name type="scientific">Echria macrotheca</name>
    <dbReference type="NCBI Taxonomy" id="438768"/>
    <lineage>
        <taxon>Eukaryota</taxon>
        <taxon>Fungi</taxon>
        <taxon>Dikarya</taxon>
        <taxon>Ascomycota</taxon>
        <taxon>Pezizomycotina</taxon>
        <taxon>Sordariomycetes</taxon>
        <taxon>Sordariomycetidae</taxon>
        <taxon>Sordariales</taxon>
        <taxon>Schizotheciaceae</taxon>
        <taxon>Echria</taxon>
    </lineage>
</organism>
<keyword evidence="4" id="KW-0805">Transcription regulation</keyword>
<evidence type="ECO:0000259" key="10">
    <source>
        <dbReference type="PROSITE" id="PS50217"/>
    </source>
</evidence>
<dbReference type="InterPro" id="IPR004827">
    <property type="entry name" value="bZIP"/>
</dbReference>
<evidence type="ECO:0000256" key="9">
    <source>
        <dbReference type="SAM" id="MobiDB-lite"/>
    </source>
</evidence>
<comment type="subcellular location">
    <subcellularLocation>
        <location evidence="2">Nucleus</location>
    </subcellularLocation>
</comment>
<accession>A0AAJ0BET5</accession>
<name>A0AAJ0BET5_9PEZI</name>
<dbReference type="InterPro" id="IPR050936">
    <property type="entry name" value="AP-1-like"/>
</dbReference>
<protein>
    <recommendedName>
        <fullName evidence="8">Putative transcription factor kapC</fullName>
    </recommendedName>
</protein>
<dbReference type="AlphaFoldDB" id="A0AAJ0BET5"/>
<dbReference type="GO" id="GO:0000976">
    <property type="term" value="F:transcription cis-regulatory region binding"/>
    <property type="evidence" value="ECO:0007669"/>
    <property type="project" value="InterPro"/>
</dbReference>
<dbReference type="SUPFAM" id="SSF57959">
    <property type="entry name" value="Leucine zipper domain"/>
    <property type="match status" value="1"/>
</dbReference>
<comment type="similarity">
    <text evidence="3">Belongs to the bZIP family.</text>
</comment>
<gene>
    <name evidence="11" type="ORF">QBC47DRAFT_361605</name>
</gene>
<dbReference type="Gene3D" id="1.20.5.170">
    <property type="match status" value="1"/>
</dbReference>
<feature type="domain" description="BZIP" evidence="10">
    <location>
        <begin position="116"/>
        <end position="168"/>
    </location>
</feature>
<dbReference type="Proteomes" id="UP001239445">
    <property type="component" value="Unassembled WGS sequence"/>
</dbReference>
<dbReference type="CDD" id="cd14688">
    <property type="entry name" value="bZIP_YAP"/>
    <property type="match status" value="1"/>
</dbReference>
<proteinExistence type="inferred from homology"/>
<reference evidence="11" key="1">
    <citation type="submission" date="2023-06" db="EMBL/GenBank/DDBJ databases">
        <title>Genome-scale phylogeny and comparative genomics of the fungal order Sordariales.</title>
        <authorList>
            <consortium name="Lawrence Berkeley National Laboratory"/>
            <person name="Hensen N."/>
            <person name="Bonometti L."/>
            <person name="Westerberg I."/>
            <person name="Brannstrom I.O."/>
            <person name="Guillou S."/>
            <person name="Cros-Aarteil S."/>
            <person name="Calhoun S."/>
            <person name="Haridas S."/>
            <person name="Kuo A."/>
            <person name="Mondo S."/>
            <person name="Pangilinan J."/>
            <person name="Riley R."/>
            <person name="Labutti K."/>
            <person name="Andreopoulos B."/>
            <person name="Lipzen A."/>
            <person name="Chen C."/>
            <person name="Yanf M."/>
            <person name="Daum C."/>
            <person name="Ng V."/>
            <person name="Clum A."/>
            <person name="Steindorff A."/>
            <person name="Ohm R."/>
            <person name="Martin F."/>
            <person name="Silar P."/>
            <person name="Natvig D."/>
            <person name="Lalanne C."/>
            <person name="Gautier V."/>
            <person name="Ament-Velasquez S.L."/>
            <person name="Kruys A."/>
            <person name="Hutchinson M.I."/>
            <person name="Powell A.J."/>
            <person name="Barry K."/>
            <person name="Miller A.N."/>
            <person name="Grigoriev I.V."/>
            <person name="Debuchy R."/>
            <person name="Gladieux P."/>
            <person name="Thoren M.H."/>
            <person name="Johannesson H."/>
        </authorList>
    </citation>
    <scope>NUCLEOTIDE SEQUENCE</scope>
    <source>
        <strain evidence="11">PSN4</strain>
    </source>
</reference>
<keyword evidence="6" id="KW-0804">Transcription</keyword>
<dbReference type="GO" id="GO:0001228">
    <property type="term" value="F:DNA-binding transcription activator activity, RNA polymerase II-specific"/>
    <property type="evidence" value="ECO:0007669"/>
    <property type="project" value="TreeGrafter"/>
</dbReference>
<evidence type="ECO:0000256" key="6">
    <source>
        <dbReference type="ARBA" id="ARBA00023163"/>
    </source>
</evidence>
<feature type="compositionally biased region" description="Polar residues" evidence="9">
    <location>
        <begin position="8"/>
        <end position="18"/>
    </location>
</feature>
<comment type="function">
    <text evidence="1">Putative transcription factor.</text>
</comment>
<dbReference type="GO" id="GO:0090575">
    <property type="term" value="C:RNA polymerase II transcription regulator complex"/>
    <property type="evidence" value="ECO:0007669"/>
    <property type="project" value="TreeGrafter"/>
</dbReference>
<dbReference type="InterPro" id="IPR046347">
    <property type="entry name" value="bZIP_sf"/>
</dbReference>
<feature type="compositionally biased region" description="Polar residues" evidence="9">
    <location>
        <begin position="46"/>
        <end position="61"/>
    </location>
</feature>
<evidence type="ECO:0000256" key="8">
    <source>
        <dbReference type="ARBA" id="ARBA00044067"/>
    </source>
</evidence>
<dbReference type="PROSITE" id="PS50217">
    <property type="entry name" value="BZIP"/>
    <property type="match status" value="1"/>
</dbReference>
<dbReference type="EMBL" id="MU839835">
    <property type="protein sequence ID" value="KAK1754551.1"/>
    <property type="molecule type" value="Genomic_DNA"/>
</dbReference>
<comment type="caution">
    <text evidence="11">The sequence shown here is derived from an EMBL/GenBank/DDBJ whole genome shotgun (WGS) entry which is preliminary data.</text>
</comment>
<dbReference type="PROSITE" id="PS00036">
    <property type="entry name" value="BZIP_BASIC"/>
    <property type="match status" value="1"/>
</dbReference>
<evidence type="ECO:0000256" key="7">
    <source>
        <dbReference type="ARBA" id="ARBA00023242"/>
    </source>
</evidence>
<keyword evidence="5" id="KW-0238">DNA-binding</keyword>
<keyword evidence="7" id="KW-0539">Nucleus</keyword>
<evidence type="ECO:0000256" key="3">
    <source>
        <dbReference type="ARBA" id="ARBA00007163"/>
    </source>
</evidence>
<evidence type="ECO:0000256" key="2">
    <source>
        <dbReference type="ARBA" id="ARBA00004123"/>
    </source>
</evidence>
<sequence length="212" mass="23892">MPRPTPKSNPAYNKQLTSPAMEDFGSFDVPSPSGSLYYVYGDTDQYLESHTSESQSPNSSLYDMAPGTDFASVSHVYPSPERDEEEESQPSQQQKPAAKRKRENRYKNAPPSVLSRRRAQNRASQRAYRERKDQRIKDLEQMLNEAKQRNDVLGQAYATLHAEYLALKAAQLKEQGYQTDLAYGSAMGMSASGDNVDYSEFVYSDMPASYTL</sequence>
<evidence type="ECO:0000313" key="11">
    <source>
        <dbReference type="EMBL" id="KAK1754551.1"/>
    </source>
</evidence>
<dbReference type="SMART" id="SM00338">
    <property type="entry name" value="BRLZ"/>
    <property type="match status" value="1"/>
</dbReference>
<dbReference type="PANTHER" id="PTHR40621:SF11">
    <property type="entry name" value="TRANSCRIPTION FACTOR KAPC-RELATED"/>
    <property type="match status" value="1"/>
</dbReference>